<comment type="similarity">
    <text evidence="3">Belongs to the Nudix hydrolase family.</text>
</comment>
<dbReference type="EMBL" id="JACHEN010000003">
    <property type="protein sequence ID" value="MBB6214654.1"/>
    <property type="molecule type" value="Genomic_DNA"/>
</dbReference>
<evidence type="ECO:0000259" key="4">
    <source>
        <dbReference type="PROSITE" id="PS51462"/>
    </source>
</evidence>
<dbReference type="InterPro" id="IPR015797">
    <property type="entry name" value="NUDIX_hydrolase-like_dom_sf"/>
</dbReference>
<dbReference type="Proteomes" id="UP000579281">
    <property type="component" value="Unassembled WGS sequence"/>
</dbReference>
<dbReference type="InterPro" id="IPR020476">
    <property type="entry name" value="Nudix_hydrolase"/>
</dbReference>
<keyword evidence="2 3" id="KW-0378">Hydrolase</keyword>
<comment type="caution">
    <text evidence="5">The sequence shown here is derived from an EMBL/GenBank/DDBJ whole genome shotgun (WGS) entry which is preliminary data.</text>
</comment>
<dbReference type="AlphaFoldDB" id="A0A841KLD7"/>
<dbReference type="Gene3D" id="3.90.79.10">
    <property type="entry name" value="Nucleoside Triphosphate Pyrophosphohydrolase"/>
    <property type="match status" value="1"/>
</dbReference>
<dbReference type="PRINTS" id="PR00502">
    <property type="entry name" value="NUDIXFAMILY"/>
</dbReference>
<evidence type="ECO:0000313" key="5">
    <source>
        <dbReference type="EMBL" id="MBB6214654.1"/>
    </source>
</evidence>
<evidence type="ECO:0000313" key="6">
    <source>
        <dbReference type="Proteomes" id="UP000579281"/>
    </source>
</evidence>
<protein>
    <submittedName>
        <fullName evidence="5">Mutator protein MutT</fullName>
    </submittedName>
</protein>
<reference evidence="5 6" key="1">
    <citation type="submission" date="2020-08" db="EMBL/GenBank/DDBJ databases">
        <title>Genomic Encyclopedia of Type Strains, Phase IV (KMG-IV): sequencing the most valuable type-strain genomes for metagenomic binning, comparative biology and taxonomic classification.</title>
        <authorList>
            <person name="Goeker M."/>
        </authorList>
    </citation>
    <scope>NUCLEOTIDE SEQUENCE [LARGE SCALE GENOMIC DNA]</scope>
    <source>
        <strain evidence="5 6">DSM 103526</strain>
    </source>
</reference>
<dbReference type="CDD" id="cd02883">
    <property type="entry name" value="NUDIX_Hydrolase"/>
    <property type="match status" value="1"/>
</dbReference>
<dbReference type="PANTHER" id="PTHR43046">
    <property type="entry name" value="GDP-MANNOSE MANNOSYL HYDROLASE"/>
    <property type="match status" value="1"/>
</dbReference>
<dbReference type="Pfam" id="PF00293">
    <property type="entry name" value="NUDIX"/>
    <property type="match status" value="1"/>
</dbReference>
<keyword evidence="6" id="KW-1185">Reference proteome</keyword>
<organism evidence="5 6">
    <name type="scientific">Anaerosolibacter carboniphilus</name>
    <dbReference type="NCBI Taxonomy" id="1417629"/>
    <lineage>
        <taxon>Bacteria</taxon>
        <taxon>Bacillati</taxon>
        <taxon>Bacillota</taxon>
        <taxon>Clostridia</taxon>
        <taxon>Peptostreptococcales</taxon>
        <taxon>Thermotaleaceae</taxon>
        <taxon>Anaerosolibacter</taxon>
    </lineage>
</organism>
<dbReference type="PANTHER" id="PTHR43046:SF2">
    <property type="entry name" value="8-OXO-DGTP DIPHOSPHATASE-RELATED"/>
    <property type="match status" value="1"/>
</dbReference>
<comment type="cofactor">
    <cofactor evidence="1">
        <name>Mg(2+)</name>
        <dbReference type="ChEBI" id="CHEBI:18420"/>
    </cofactor>
</comment>
<proteinExistence type="inferred from homology"/>
<accession>A0A841KLD7</accession>
<dbReference type="PROSITE" id="PS00893">
    <property type="entry name" value="NUDIX_BOX"/>
    <property type="match status" value="1"/>
</dbReference>
<dbReference type="SUPFAM" id="SSF55811">
    <property type="entry name" value="Nudix"/>
    <property type="match status" value="1"/>
</dbReference>
<evidence type="ECO:0000256" key="1">
    <source>
        <dbReference type="ARBA" id="ARBA00001946"/>
    </source>
</evidence>
<dbReference type="InterPro" id="IPR020084">
    <property type="entry name" value="NUDIX_hydrolase_CS"/>
</dbReference>
<evidence type="ECO:0000256" key="3">
    <source>
        <dbReference type="RuleBase" id="RU003476"/>
    </source>
</evidence>
<dbReference type="GO" id="GO:0016787">
    <property type="term" value="F:hydrolase activity"/>
    <property type="evidence" value="ECO:0007669"/>
    <property type="project" value="UniProtKB-KW"/>
</dbReference>
<feature type="domain" description="Nudix hydrolase" evidence="4">
    <location>
        <begin position="1"/>
        <end position="120"/>
    </location>
</feature>
<evidence type="ECO:0000256" key="2">
    <source>
        <dbReference type="ARBA" id="ARBA00022801"/>
    </source>
</evidence>
<gene>
    <name evidence="5" type="ORF">HNQ80_000737</name>
</gene>
<sequence length="122" mass="14012">MKIAAMGIVVKNHQVLLVHRKWYPKLWGPPGGFVDPGETKEEAVCREIWEETGILCRVEQQIHEFTYEDSHITVYACQYLSGELQCSFESYEVGWFVVNQLPAPLSPDVSIFEKAIQLLENK</sequence>
<name>A0A841KLD7_9FIRM</name>
<dbReference type="RefSeq" id="WP_184308290.1">
    <property type="nucleotide sequence ID" value="NZ_JACHEN010000003.1"/>
</dbReference>
<dbReference type="InterPro" id="IPR000086">
    <property type="entry name" value="NUDIX_hydrolase_dom"/>
</dbReference>
<dbReference type="PROSITE" id="PS51462">
    <property type="entry name" value="NUDIX"/>
    <property type="match status" value="1"/>
</dbReference>